<keyword evidence="2" id="KW-1185">Reference proteome</keyword>
<protein>
    <submittedName>
        <fullName evidence="1">Uncharacterized protein</fullName>
    </submittedName>
</protein>
<accession>A0A557SRQ4</accession>
<reference evidence="1 2" key="1">
    <citation type="journal article" date="2019" name="Front. Microbiol.">
        <title>Ammonia Oxidation by the Arctic Terrestrial Thaumarchaeote Candidatus Nitrosocosmicus arcticus Is Stimulated by Increasing Temperatures.</title>
        <authorList>
            <person name="Alves R.J.E."/>
            <person name="Kerou M."/>
            <person name="Zappe A."/>
            <person name="Bittner R."/>
            <person name="Abby S.S."/>
            <person name="Schmidt H.A."/>
            <person name="Pfeifer K."/>
            <person name="Schleper C."/>
        </authorList>
    </citation>
    <scope>NUCLEOTIDE SEQUENCE [LARGE SCALE GENOMIC DNA]</scope>
    <source>
        <strain evidence="1 2">Kfb</strain>
    </source>
</reference>
<dbReference type="Proteomes" id="UP000315289">
    <property type="component" value="Unassembled WGS sequence"/>
</dbReference>
<organism evidence="1 2">
    <name type="scientific">Candidatus Nitrosocosmicus arcticus</name>
    <dbReference type="NCBI Taxonomy" id="2035267"/>
    <lineage>
        <taxon>Archaea</taxon>
        <taxon>Nitrososphaerota</taxon>
        <taxon>Nitrososphaeria</taxon>
        <taxon>Nitrososphaerales</taxon>
        <taxon>Nitrososphaeraceae</taxon>
        <taxon>Candidatus Nitrosocosmicus</taxon>
    </lineage>
</organism>
<sequence length="57" mass="7042">MVPLNQKLMFMNYYWIWSIRAKLPLLKFDEGYLVKESVYQLYVILRTNNLLNFIHYP</sequence>
<gene>
    <name evidence="1" type="ORF">NARC_170026</name>
</gene>
<name>A0A557SRQ4_9ARCH</name>
<evidence type="ECO:0000313" key="1">
    <source>
        <dbReference type="EMBL" id="TVP39286.1"/>
    </source>
</evidence>
<evidence type="ECO:0000313" key="2">
    <source>
        <dbReference type="Proteomes" id="UP000315289"/>
    </source>
</evidence>
<proteinExistence type="predicted"/>
<dbReference type="EMBL" id="VOAH01000017">
    <property type="protein sequence ID" value="TVP39286.1"/>
    <property type="molecule type" value="Genomic_DNA"/>
</dbReference>
<dbReference type="AlphaFoldDB" id="A0A557SRQ4"/>
<comment type="caution">
    <text evidence="1">The sequence shown here is derived from an EMBL/GenBank/DDBJ whole genome shotgun (WGS) entry which is preliminary data.</text>
</comment>